<dbReference type="PROSITE" id="PS51485">
    <property type="entry name" value="PHYTOCYANIN"/>
    <property type="match status" value="1"/>
</dbReference>
<organism evidence="12 13">
    <name type="scientific">Ananas comosus</name>
    <name type="common">Pineapple</name>
    <name type="synonym">Ananas ananas</name>
    <dbReference type="NCBI Taxonomy" id="4615"/>
    <lineage>
        <taxon>Eukaryota</taxon>
        <taxon>Viridiplantae</taxon>
        <taxon>Streptophyta</taxon>
        <taxon>Embryophyta</taxon>
        <taxon>Tracheophyta</taxon>
        <taxon>Spermatophyta</taxon>
        <taxon>Magnoliopsida</taxon>
        <taxon>Liliopsida</taxon>
        <taxon>Poales</taxon>
        <taxon>Bromeliaceae</taxon>
        <taxon>Bromelioideae</taxon>
        <taxon>Ananas</taxon>
    </lineage>
</organism>
<feature type="transmembrane region" description="Helical" evidence="10">
    <location>
        <begin position="188"/>
        <end position="207"/>
    </location>
</feature>
<protein>
    <submittedName>
        <fullName evidence="13">Mavicyanin-like</fullName>
    </submittedName>
</protein>
<evidence type="ECO:0000256" key="6">
    <source>
        <dbReference type="ARBA" id="ARBA00023180"/>
    </source>
</evidence>
<dbReference type="Gramene" id="Aco007544.1.mrna1">
    <property type="protein sequence ID" value="Aco007544.1.mrna1"/>
    <property type="gene ID" value="Aco007544.1.path1"/>
</dbReference>
<dbReference type="OrthoDB" id="782862at2759"/>
<dbReference type="GeneID" id="109714095"/>
<keyword evidence="6" id="KW-0325">Glycoprotein</keyword>
<dbReference type="InterPro" id="IPR003245">
    <property type="entry name" value="Phytocyanin_dom"/>
</dbReference>
<keyword evidence="12" id="KW-1185">Reference proteome</keyword>
<evidence type="ECO:0000256" key="3">
    <source>
        <dbReference type="ARBA" id="ARBA00022729"/>
    </source>
</evidence>
<keyword evidence="5" id="KW-1015">Disulfide bond</keyword>
<evidence type="ECO:0000256" key="4">
    <source>
        <dbReference type="ARBA" id="ARBA00023136"/>
    </source>
</evidence>
<dbReference type="GO" id="GO:0005886">
    <property type="term" value="C:plasma membrane"/>
    <property type="evidence" value="ECO:0007669"/>
    <property type="project" value="TreeGrafter"/>
</dbReference>
<dbReference type="PANTHER" id="PTHR33021">
    <property type="entry name" value="BLUE COPPER PROTEIN"/>
    <property type="match status" value="1"/>
</dbReference>
<dbReference type="GO" id="GO:0098552">
    <property type="term" value="C:side of membrane"/>
    <property type="evidence" value="ECO:0007669"/>
    <property type="project" value="UniProtKB-KW"/>
</dbReference>
<keyword evidence="4 10" id="KW-0472">Membrane</keyword>
<name>A0A6P5FET3_ANACO</name>
<evidence type="ECO:0000256" key="8">
    <source>
        <dbReference type="ARBA" id="ARBA00035011"/>
    </source>
</evidence>
<dbReference type="PANTHER" id="PTHR33021:SF44">
    <property type="entry name" value="EARLY NODULIN-LIKE PROTEIN 8"/>
    <property type="match status" value="1"/>
</dbReference>
<evidence type="ECO:0000256" key="9">
    <source>
        <dbReference type="ARBA" id="ARBA00037868"/>
    </source>
</evidence>
<feature type="transmembrane region" description="Helical" evidence="10">
    <location>
        <begin position="12"/>
        <end position="29"/>
    </location>
</feature>
<dbReference type="GO" id="GO:0009055">
    <property type="term" value="F:electron transfer activity"/>
    <property type="evidence" value="ECO:0007669"/>
    <property type="project" value="InterPro"/>
</dbReference>
<evidence type="ECO:0000313" key="12">
    <source>
        <dbReference type="Proteomes" id="UP000515123"/>
    </source>
</evidence>
<evidence type="ECO:0000313" key="13">
    <source>
        <dbReference type="RefSeq" id="XP_020094112.1"/>
    </source>
</evidence>
<comment type="similarity">
    <text evidence="8">Belongs to the early nodulin-like (ENODL) family.</text>
</comment>
<gene>
    <name evidence="13" type="primary">LOC109714095</name>
</gene>
<dbReference type="FunFam" id="2.60.40.420:FF:000010">
    <property type="entry name" value="Early nodulin-like protein 1"/>
    <property type="match status" value="1"/>
</dbReference>
<dbReference type="Pfam" id="PF02298">
    <property type="entry name" value="Cu_bind_like"/>
    <property type="match status" value="1"/>
</dbReference>
<comment type="subcellular location">
    <subcellularLocation>
        <location evidence="9">Endomembrane system</location>
        <topology evidence="9">Lipid-anchor</topology>
    </subcellularLocation>
    <subcellularLocation>
        <location evidence="1">Membrane</location>
        <topology evidence="1">Lipid-anchor</topology>
        <topology evidence="1">GPI-anchor</topology>
    </subcellularLocation>
</comment>
<evidence type="ECO:0000259" key="11">
    <source>
        <dbReference type="PROSITE" id="PS51485"/>
    </source>
</evidence>
<evidence type="ECO:0000256" key="2">
    <source>
        <dbReference type="ARBA" id="ARBA00022622"/>
    </source>
</evidence>
<dbReference type="InterPro" id="IPR039391">
    <property type="entry name" value="Phytocyanin-like"/>
</dbReference>
<proteinExistence type="inferred from homology"/>
<keyword evidence="10" id="KW-0812">Transmembrane</keyword>
<reference evidence="13" key="2">
    <citation type="submission" date="2025-08" db="UniProtKB">
        <authorList>
            <consortium name="RefSeq"/>
        </authorList>
    </citation>
    <scope>IDENTIFICATION</scope>
    <source>
        <tissue evidence="13">Leaf</tissue>
    </source>
</reference>
<dbReference type="GO" id="GO:0012505">
    <property type="term" value="C:endomembrane system"/>
    <property type="evidence" value="ECO:0007669"/>
    <property type="project" value="UniProtKB-SubCell"/>
</dbReference>
<accession>A0A6P5FET3</accession>
<evidence type="ECO:0000256" key="10">
    <source>
        <dbReference type="SAM" id="Phobius"/>
    </source>
</evidence>
<sequence>MRGVFEIQIPVWSGWALGSVLLFFLLLLVDGRCSAFQYKVGDLDAWGIPPPSKPDVYSLWSHAHHFQLGDSLLFLYPPSQDSVVQVTEKAFNSCSLSDPILKLSADGNSVFNLTAPGRFYFTSGVPGHCDNHQKLAVDVPSANGTSFFPPAQGPSPSASASAAPAAASPSYPLLFGPSAAQESAASPAGGSAALAMGSVIAVALLFIV</sequence>
<reference evidence="12" key="1">
    <citation type="journal article" date="2015" name="Nat. Genet.">
        <title>The pineapple genome and the evolution of CAM photosynthesis.</title>
        <authorList>
            <person name="Ming R."/>
            <person name="VanBuren R."/>
            <person name="Wai C.M."/>
            <person name="Tang H."/>
            <person name="Schatz M.C."/>
            <person name="Bowers J.E."/>
            <person name="Lyons E."/>
            <person name="Wang M.L."/>
            <person name="Chen J."/>
            <person name="Biggers E."/>
            <person name="Zhang J."/>
            <person name="Huang L."/>
            <person name="Zhang L."/>
            <person name="Miao W."/>
            <person name="Zhang J."/>
            <person name="Ye Z."/>
            <person name="Miao C."/>
            <person name="Lin Z."/>
            <person name="Wang H."/>
            <person name="Zhou H."/>
            <person name="Yim W.C."/>
            <person name="Priest H.D."/>
            <person name="Zheng C."/>
            <person name="Woodhouse M."/>
            <person name="Edger P.P."/>
            <person name="Guyot R."/>
            <person name="Guo H.B."/>
            <person name="Guo H."/>
            <person name="Zheng G."/>
            <person name="Singh R."/>
            <person name="Sharma A."/>
            <person name="Min X."/>
            <person name="Zheng Y."/>
            <person name="Lee H."/>
            <person name="Gurtowski J."/>
            <person name="Sedlazeck F.J."/>
            <person name="Harkess A."/>
            <person name="McKain M.R."/>
            <person name="Liao Z."/>
            <person name="Fang J."/>
            <person name="Liu J."/>
            <person name="Zhang X."/>
            <person name="Zhang Q."/>
            <person name="Hu W."/>
            <person name="Qin Y."/>
            <person name="Wang K."/>
            <person name="Chen L.Y."/>
            <person name="Shirley N."/>
            <person name="Lin Y.R."/>
            <person name="Liu L.Y."/>
            <person name="Hernandez A.G."/>
            <person name="Wright C.L."/>
            <person name="Bulone V."/>
            <person name="Tuskan G.A."/>
            <person name="Heath K."/>
            <person name="Zee F."/>
            <person name="Moore P.H."/>
            <person name="Sunkar R."/>
            <person name="Leebens-Mack J.H."/>
            <person name="Mockler T."/>
            <person name="Bennetzen J.L."/>
            <person name="Freeling M."/>
            <person name="Sankoff D."/>
            <person name="Paterson A.H."/>
            <person name="Zhu X."/>
            <person name="Yang X."/>
            <person name="Smith J.A."/>
            <person name="Cushman J.C."/>
            <person name="Paull R.E."/>
            <person name="Yu Q."/>
        </authorList>
    </citation>
    <scope>NUCLEOTIDE SEQUENCE [LARGE SCALE GENOMIC DNA]</scope>
    <source>
        <strain evidence="12">cv. F153</strain>
    </source>
</reference>
<evidence type="ECO:0000256" key="1">
    <source>
        <dbReference type="ARBA" id="ARBA00004589"/>
    </source>
</evidence>
<dbReference type="SUPFAM" id="SSF49503">
    <property type="entry name" value="Cupredoxins"/>
    <property type="match status" value="1"/>
</dbReference>
<feature type="domain" description="Phytocyanin" evidence="11">
    <location>
        <begin position="36"/>
        <end position="141"/>
    </location>
</feature>
<keyword evidence="3" id="KW-0732">Signal</keyword>
<dbReference type="AlphaFoldDB" id="A0A6P5FET3"/>
<evidence type="ECO:0000256" key="5">
    <source>
        <dbReference type="ARBA" id="ARBA00023157"/>
    </source>
</evidence>
<dbReference type="InterPro" id="IPR008972">
    <property type="entry name" value="Cupredoxin"/>
</dbReference>
<keyword evidence="10" id="KW-1133">Transmembrane helix</keyword>
<evidence type="ECO:0000256" key="7">
    <source>
        <dbReference type="ARBA" id="ARBA00023288"/>
    </source>
</evidence>
<dbReference type="Gene3D" id="2.60.40.420">
    <property type="entry name" value="Cupredoxins - blue copper proteins"/>
    <property type="match status" value="1"/>
</dbReference>
<dbReference type="Proteomes" id="UP000515123">
    <property type="component" value="Linkage group 8"/>
</dbReference>
<keyword evidence="2" id="KW-0336">GPI-anchor</keyword>
<keyword evidence="7" id="KW-0449">Lipoprotein</keyword>
<dbReference type="RefSeq" id="XP_020094112.1">
    <property type="nucleotide sequence ID" value="XM_020238523.1"/>
</dbReference>